<dbReference type="Proteomes" id="UP000193100">
    <property type="component" value="Plasmid pSMR5"/>
</dbReference>
<evidence type="ECO:0000256" key="1">
    <source>
        <dbReference type="SAM" id="MobiDB-lite"/>
    </source>
</evidence>
<organism evidence="2 3">
    <name type="scientific">Marinobacter salarius</name>
    <dbReference type="NCBI Taxonomy" id="1420917"/>
    <lineage>
        <taxon>Bacteria</taxon>
        <taxon>Pseudomonadati</taxon>
        <taxon>Pseudomonadota</taxon>
        <taxon>Gammaproteobacteria</taxon>
        <taxon>Pseudomonadales</taxon>
        <taxon>Marinobacteraceae</taxon>
        <taxon>Marinobacter</taxon>
    </lineage>
</organism>
<feature type="region of interest" description="Disordered" evidence="1">
    <location>
        <begin position="133"/>
        <end position="152"/>
    </location>
</feature>
<sequence>MPVFTMRREAAEELLHATQSVSWDNADYIEGVAELERVTQVDASTISHETASIYQIAIVQIEQFGSDTGLFINGDEIMTADPTNGDDHIALKATALSLCATLGIRIVEIPVAPVCEWQWAEIQENLILEGKLMKPDPQTHQSASGVREGHHA</sequence>
<protein>
    <submittedName>
        <fullName evidence="2">Uncharacterized protein</fullName>
    </submittedName>
</protein>
<accession>A0A1W6KFG4</accession>
<gene>
    <name evidence="2" type="ORF">MARSALSMR5_04130</name>
</gene>
<dbReference type="AlphaFoldDB" id="A0A1W6KFG4"/>
<dbReference type="RefSeq" id="WP_085682115.1">
    <property type="nucleotide sequence ID" value="NZ_CP020932.1"/>
</dbReference>
<evidence type="ECO:0000313" key="3">
    <source>
        <dbReference type="Proteomes" id="UP000193100"/>
    </source>
</evidence>
<dbReference type="EMBL" id="CP020932">
    <property type="protein sequence ID" value="ARM86150.1"/>
    <property type="molecule type" value="Genomic_DNA"/>
</dbReference>
<reference evidence="2 3" key="1">
    <citation type="submission" date="2017-04" db="EMBL/GenBank/DDBJ databases">
        <title>Genome Sequence of Marinobacter salarius strain SMR5 Isolated from a culture of the Diatom Skeletonema marinoi.</title>
        <authorList>
            <person name="Topel M."/>
            <person name="Pinder M.I.M."/>
            <person name="Johansson O.N."/>
            <person name="Kourtchenko O."/>
            <person name="Godhe A."/>
            <person name="Clarke A.K."/>
        </authorList>
    </citation>
    <scope>NUCLEOTIDE SEQUENCE [LARGE SCALE GENOMIC DNA]</scope>
    <source>
        <strain evidence="2 3">SMR5</strain>
        <plasmid evidence="3">Plasmid psmr5</plasmid>
    </source>
</reference>
<keyword evidence="2" id="KW-0614">Plasmid</keyword>
<evidence type="ECO:0000313" key="2">
    <source>
        <dbReference type="EMBL" id="ARM86150.1"/>
    </source>
</evidence>
<name>A0A1W6KFG4_9GAMM</name>
<geneLocation type="plasmid" evidence="3">
    <name>psmr5</name>
</geneLocation>
<dbReference type="GeneID" id="77258036"/>
<proteinExistence type="predicted"/>